<comment type="caution">
    <text evidence="1">The sequence shown here is derived from an EMBL/GenBank/DDBJ whole genome shotgun (WGS) entry which is preliminary data.</text>
</comment>
<evidence type="ECO:0000313" key="2">
    <source>
        <dbReference type="Proteomes" id="UP000239907"/>
    </source>
</evidence>
<gene>
    <name evidence="1" type="ORF">BSZ32_15335</name>
</gene>
<reference evidence="1 2" key="1">
    <citation type="submission" date="2016-12" db="EMBL/GenBank/DDBJ databases">
        <title>Study of bacterial adaptation to deep sea.</title>
        <authorList>
            <person name="Song J."/>
            <person name="Yoshizawa S."/>
            <person name="Kogure K."/>
        </authorList>
    </citation>
    <scope>NUCLEOTIDE SEQUENCE [LARGE SCALE GENOMIC DNA]</scope>
    <source>
        <strain evidence="1 2">SAORIC-165</strain>
    </source>
</reference>
<accession>A0A2S7U3X8</accession>
<dbReference type="EMBL" id="MQWA01000001">
    <property type="protein sequence ID" value="PQJ29725.1"/>
    <property type="molecule type" value="Genomic_DNA"/>
</dbReference>
<sequence>MAKIKTFCKWSGKDILKNMDLLSKLTSKPEYACRKCARVSNTKKSLCKPVALSTKAYSI</sequence>
<protein>
    <submittedName>
        <fullName evidence="1">Uncharacterized protein</fullName>
    </submittedName>
</protein>
<dbReference type="Proteomes" id="UP000239907">
    <property type="component" value="Unassembled WGS sequence"/>
</dbReference>
<dbReference type="OrthoDB" id="5398457at2"/>
<evidence type="ECO:0000313" key="1">
    <source>
        <dbReference type="EMBL" id="PQJ29725.1"/>
    </source>
</evidence>
<organism evidence="1 2">
    <name type="scientific">Rubritalea profundi</name>
    <dbReference type="NCBI Taxonomy" id="1658618"/>
    <lineage>
        <taxon>Bacteria</taxon>
        <taxon>Pseudomonadati</taxon>
        <taxon>Verrucomicrobiota</taxon>
        <taxon>Verrucomicrobiia</taxon>
        <taxon>Verrucomicrobiales</taxon>
        <taxon>Rubritaleaceae</taxon>
        <taxon>Rubritalea</taxon>
    </lineage>
</organism>
<name>A0A2S7U3X8_9BACT</name>
<dbReference type="AlphaFoldDB" id="A0A2S7U3X8"/>
<keyword evidence="2" id="KW-1185">Reference proteome</keyword>
<proteinExistence type="predicted"/>